<gene>
    <name evidence="1" type="ORF">UU16_C0020G0016</name>
</gene>
<evidence type="ECO:0000313" key="2">
    <source>
        <dbReference type="Proteomes" id="UP000034013"/>
    </source>
</evidence>
<dbReference type="Proteomes" id="UP000034013">
    <property type="component" value="Unassembled WGS sequence"/>
</dbReference>
<reference evidence="1 2" key="1">
    <citation type="journal article" date="2015" name="Nature">
        <title>rRNA introns, odd ribosomes, and small enigmatic genomes across a large radiation of phyla.</title>
        <authorList>
            <person name="Brown C.T."/>
            <person name="Hug L.A."/>
            <person name="Thomas B.C."/>
            <person name="Sharon I."/>
            <person name="Castelle C.J."/>
            <person name="Singh A."/>
            <person name="Wilkins M.J."/>
            <person name="Williams K.H."/>
            <person name="Banfield J.F."/>
        </authorList>
    </citation>
    <scope>NUCLEOTIDE SEQUENCE [LARGE SCALE GENOMIC DNA]</scope>
</reference>
<sequence>MQHLVKFFMPEAIAKAINAHSELVTSTFARKLKVPESSVTCIAMAIPGGNQRIIEIAFPVIHTTEMERAAQDAWINAASIITGDVAELVFDRESDIWFTIGSKA</sequence>
<organism evidence="1 2">
    <name type="scientific">Candidatus Woesebacteria bacterium GW2011_GWA2_40_7</name>
    <dbReference type="NCBI Taxonomy" id="1618562"/>
    <lineage>
        <taxon>Bacteria</taxon>
        <taxon>Candidatus Woeseibacteriota</taxon>
    </lineage>
</organism>
<comment type="caution">
    <text evidence="1">The sequence shown here is derived from an EMBL/GenBank/DDBJ whole genome shotgun (WGS) entry which is preliminary data.</text>
</comment>
<protein>
    <submittedName>
        <fullName evidence="1">Uncharacterized protein</fullName>
    </submittedName>
</protein>
<accession>A0A0G0VNP0</accession>
<name>A0A0G0VNP0_9BACT</name>
<evidence type="ECO:0000313" key="1">
    <source>
        <dbReference type="EMBL" id="KKR73510.1"/>
    </source>
</evidence>
<proteinExistence type="predicted"/>
<dbReference type="AlphaFoldDB" id="A0A0G0VNP0"/>
<dbReference type="EMBL" id="LBZO01000020">
    <property type="protein sequence ID" value="KKR73510.1"/>
    <property type="molecule type" value="Genomic_DNA"/>
</dbReference>